<organism evidence="2 3">
    <name type="scientific">Eumeta variegata</name>
    <name type="common">Bagworm moth</name>
    <name type="synonym">Eumeta japonica</name>
    <dbReference type="NCBI Taxonomy" id="151549"/>
    <lineage>
        <taxon>Eukaryota</taxon>
        <taxon>Metazoa</taxon>
        <taxon>Ecdysozoa</taxon>
        <taxon>Arthropoda</taxon>
        <taxon>Hexapoda</taxon>
        <taxon>Insecta</taxon>
        <taxon>Pterygota</taxon>
        <taxon>Neoptera</taxon>
        <taxon>Endopterygota</taxon>
        <taxon>Lepidoptera</taxon>
        <taxon>Glossata</taxon>
        <taxon>Ditrysia</taxon>
        <taxon>Tineoidea</taxon>
        <taxon>Psychidae</taxon>
        <taxon>Oiketicinae</taxon>
        <taxon>Eumeta</taxon>
    </lineage>
</organism>
<sequence>MHLRNLSERSRCAPQYAGNVPPVLGERKRGGTGASSRSRGNASASAPSRVNDATECSMPPVKRSCCTPSHCRGRGARPRTSWDDHRLLEKQADTWLLRLPKIL</sequence>
<evidence type="ECO:0000313" key="3">
    <source>
        <dbReference type="Proteomes" id="UP000299102"/>
    </source>
</evidence>
<name>A0A4C1X7U2_EUMVA</name>
<feature type="region of interest" description="Disordered" evidence="1">
    <location>
        <begin position="1"/>
        <end position="61"/>
    </location>
</feature>
<feature type="compositionally biased region" description="Low complexity" evidence="1">
    <location>
        <begin position="34"/>
        <end position="49"/>
    </location>
</feature>
<dbReference type="Proteomes" id="UP000299102">
    <property type="component" value="Unassembled WGS sequence"/>
</dbReference>
<proteinExistence type="predicted"/>
<feature type="compositionally biased region" description="Basic and acidic residues" evidence="1">
    <location>
        <begin position="1"/>
        <end position="11"/>
    </location>
</feature>
<comment type="caution">
    <text evidence="2">The sequence shown here is derived from an EMBL/GenBank/DDBJ whole genome shotgun (WGS) entry which is preliminary data.</text>
</comment>
<protein>
    <submittedName>
        <fullName evidence="2">Uncharacterized protein</fullName>
    </submittedName>
</protein>
<evidence type="ECO:0000256" key="1">
    <source>
        <dbReference type="SAM" id="MobiDB-lite"/>
    </source>
</evidence>
<accession>A0A4C1X7U2</accession>
<dbReference type="AlphaFoldDB" id="A0A4C1X7U2"/>
<reference evidence="2 3" key="1">
    <citation type="journal article" date="2019" name="Commun. Biol.">
        <title>The bagworm genome reveals a unique fibroin gene that provides high tensile strength.</title>
        <authorList>
            <person name="Kono N."/>
            <person name="Nakamura H."/>
            <person name="Ohtoshi R."/>
            <person name="Tomita M."/>
            <person name="Numata K."/>
            <person name="Arakawa K."/>
        </authorList>
    </citation>
    <scope>NUCLEOTIDE SEQUENCE [LARGE SCALE GENOMIC DNA]</scope>
</reference>
<keyword evidence="3" id="KW-1185">Reference proteome</keyword>
<evidence type="ECO:0000313" key="2">
    <source>
        <dbReference type="EMBL" id="GBP59233.1"/>
    </source>
</evidence>
<dbReference type="EMBL" id="BGZK01000756">
    <property type="protein sequence ID" value="GBP59233.1"/>
    <property type="molecule type" value="Genomic_DNA"/>
</dbReference>
<gene>
    <name evidence="2" type="ORF">EVAR_97735_1</name>
</gene>